<dbReference type="Pfam" id="PF03078">
    <property type="entry name" value="ATHILA"/>
    <property type="match status" value="1"/>
</dbReference>
<dbReference type="Proteomes" id="UP001231189">
    <property type="component" value="Unassembled WGS sequence"/>
</dbReference>
<reference evidence="3" key="1">
    <citation type="submission" date="2023-07" db="EMBL/GenBank/DDBJ databases">
        <title>A chromosome-level genome assembly of Lolium multiflorum.</title>
        <authorList>
            <person name="Chen Y."/>
            <person name="Copetti D."/>
            <person name="Kolliker R."/>
            <person name="Studer B."/>
        </authorList>
    </citation>
    <scope>NUCLEOTIDE SEQUENCE</scope>
    <source>
        <strain evidence="3">02402/16</strain>
        <tissue evidence="3">Leaf</tissue>
    </source>
</reference>
<comment type="caution">
    <text evidence="3">The sequence shown here is derived from an EMBL/GenBank/DDBJ whole genome shotgun (WGS) entry which is preliminary data.</text>
</comment>
<organism evidence="3 4">
    <name type="scientific">Lolium multiflorum</name>
    <name type="common">Italian ryegrass</name>
    <name type="synonym">Lolium perenne subsp. multiflorum</name>
    <dbReference type="NCBI Taxonomy" id="4521"/>
    <lineage>
        <taxon>Eukaryota</taxon>
        <taxon>Viridiplantae</taxon>
        <taxon>Streptophyta</taxon>
        <taxon>Embryophyta</taxon>
        <taxon>Tracheophyta</taxon>
        <taxon>Spermatophyta</taxon>
        <taxon>Magnoliopsida</taxon>
        <taxon>Liliopsida</taxon>
        <taxon>Poales</taxon>
        <taxon>Poaceae</taxon>
        <taxon>BOP clade</taxon>
        <taxon>Pooideae</taxon>
        <taxon>Poodae</taxon>
        <taxon>Poeae</taxon>
        <taxon>Poeae Chloroplast Group 2 (Poeae type)</taxon>
        <taxon>Loliodinae</taxon>
        <taxon>Loliinae</taxon>
        <taxon>Lolium</taxon>
    </lineage>
</organism>
<name>A0AAD8W7V3_LOLMU</name>
<evidence type="ECO:0000259" key="2">
    <source>
        <dbReference type="Pfam" id="PF03078"/>
    </source>
</evidence>
<protein>
    <recommendedName>
        <fullName evidence="2">Arabidopsis retrotransposon Orf1 C-terminal domain-containing protein</fullName>
    </recommendedName>
</protein>
<evidence type="ECO:0000256" key="1">
    <source>
        <dbReference type="SAM" id="MobiDB-lite"/>
    </source>
</evidence>
<evidence type="ECO:0000313" key="4">
    <source>
        <dbReference type="Proteomes" id="UP001231189"/>
    </source>
</evidence>
<evidence type="ECO:0000313" key="3">
    <source>
        <dbReference type="EMBL" id="KAK1644314.1"/>
    </source>
</evidence>
<dbReference type="AlphaFoldDB" id="A0AAD8W7V3"/>
<feature type="region of interest" description="Disordered" evidence="1">
    <location>
        <begin position="244"/>
        <end position="265"/>
    </location>
</feature>
<proteinExistence type="predicted"/>
<feature type="compositionally biased region" description="Acidic residues" evidence="1">
    <location>
        <begin position="248"/>
        <end position="260"/>
    </location>
</feature>
<gene>
    <name evidence="3" type="ORF">QYE76_062119</name>
</gene>
<dbReference type="InterPro" id="IPR004312">
    <property type="entry name" value="ATHILA_Orf1_C"/>
</dbReference>
<sequence length="329" mass="37736">MTPREHALLAGMTAAYRVSNDLNTHERDEHKEPLAHCAAQAALPVEDTPASLGIEFEDRHHLNRFNLLKDREIKSRKWACPHILNKLGLRNDFSTLCNNVGLLDFCLEEATTYRRLTLEFLSTLKHTVNHYYNTEENQPRVDRISFRLMNHKYDLTLDEWCNHFGFENSATAYRYASFTLKPSPSMYFSRMRVASTLPRRNSIKCHVIRYLYYAIANTLQARGDFTRLDEEDMMILAKVEANLPPQQDEPEEQEEVEQGPEQEQQSVHDFTTYQDMYALEGSIENLSNLAIKLRDHTTELNSSSLIGAANGTMGIILTTMSSSRGLAKA</sequence>
<keyword evidence="4" id="KW-1185">Reference proteome</keyword>
<dbReference type="EMBL" id="JAUUTY010000004">
    <property type="protein sequence ID" value="KAK1644314.1"/>
    <property type="molecule type" value="Genomic_DNA"/>
</dbReference>
<feature type="domain" description="Arabidopsis retrotransposon Orf1 C-terminal" evidence="2">
    <location>
        <begin position="66"/>
        <end position="237"/>
    </location>
</feature>
<accession>A0AAD8W7V3</accession>